<evidence type="ECO:0000256" key="18">
    <source>
        <dbReference type="ARBA" id="ARBA00022804"/>
    </source>
</evidence>
<evidence type="ECO:0000256" key="23">
    <source>
        <dbReference type="ARBA" id="ARBA00022870"/>
    </source>
</evidence>
<dbReference type="GO" id="GO:0003968">
    <property type="term" value="F:RNA-directed RNA polymerase activity"/>
    <property type="evidence" value="ECO:0007669"/>
    <property type="project" value="UniProtKB-KW"/>
</dbReference>
<proteinExistence type="predicted"/>
<dbReference type="SUPFAM" id="SSF52540">
    <property type="entry name" value="P-loop containing nucleoside triphosphate hydrolases"/>
    <property type="match status" value="1"/>
</dbReference>
<evidence type="ECO:0000256" key="10">
    <source>
        <dbReference type="ARBA" id="ARBA00022581"/>
    </source>
</evidence>
<evidence type="ECO:0000256" key="21">
    <source>
        <dbReference type="ARBA" id="ARBA00022840"/>
    </source>
</evidence>
<dbReference type="Gene3D" id="3.30.70.270">
    <property type="match status" value="2"/>
</dbReference>
<dbReference type="InterPro" id="IPR043128">
    <property type="entry name" value="Rev_trsase/Diguanyl_cyclase"/>
</dbReference>
<keyword evidence="16" id="KW-0547">Nucleotide-binding</keyword>
<keyword evidence="30" id="KW-1160">Virus entry into host cell</keyword>
<evidence type="ECO:0000259" key="35">
    <source>
        <dbReference type="PROSITE" id="PS51218"/>
    </source>
</evidence>
<evidence type="ECO:0000256" key="24">
    <source>
        <dbReference type="ARBA" id="ARBA00022953"/>
    </source>
</evidence>
<dbReference type="SUPFAM" id="SSF56672">
    <property type="entry name" value="DNA/RNA polymerases"/>
    <property type="match status" value="1"/>
</dbReference>
<keyword evidence="28" id="KW-1035">Host cytoplasm</keyword>
<dbReference type="GO" id="GO:0034220">
    <property type="term" value="P:monoatomic ion transmembrane transport"/>
    <property type="evidence" value="ECO:0007669"/>
    <property type="project" value="UniProtKB-KW"/>
</dbReference>
<evidence type="ECO:0000256" key="17">
    <source>
        <dbReference type="ARBA" id="ARBA00022801"/>
    </source>
</evidence>
<dbReference type="GO" id="GO:0006351">
    <property type="term" value="P:DNA-templated transcription"/>
    <property type="evidence" value="ECO:0007669"/>
    <property type="project" value="InterPro"/>
</dbReference>
<dbReference type="PRINTS" id="PR00918">
    <property type="entry name" value="CALICVIRUSNS"/>
</dbReference>
<keyword evidence="27" id="KW-0472">Membrane</keyword>
<dbReference type="GO" id="GO:0046718">
    <property type="term" value="P:symbiont entry into host cell"/>
    <property type="evidence" value="ECO:0007669"/>
    <property type="project" value="UniProtKB-KW"/>
</dbReference>
<dbReference type="InterPro" id="IPR003593">
    <property type="entry name" value="AAA+_ATPase"/>
</dbReference>
<keyword evidence="22" id="KW-0946">Virion</keyword>
<feature type="domain" description="SF3 helicase" evidence="35">
    <location>
        <begin position="1242"/>
        <end position="1411"/>
    </location>
</feature>
<accession>D9YV26</accession>
<dbReference type="GeneID" id="9699795"/>
<dbReference type="Gene3D" id="3.40.50.300">
    <property type="entry name" value="P-loop containing nucleotide triphosphate hydrolases"/>
    <property type="match status" value="1"/>
</dbReference>
<dbReference type="Gene3D" id="2.40.10.10">
    <property type="entry name" value="Trypsin-like serine proteases"/>
    <property type="match status" value="1"/>
</dbReference>
<keyword evidence="12" id="KW-0808">Transferase</keyword>
<evidence type="ECO:0000256" key="8">
    <source>
        <dbReference type="ARBA" id="ARBA00022553"/>
    </source>
</evidence>
<dbReference type="GO" id="GO:0044162">
    <property type="term" value="C:host cell cytoplasmic vesicle membrane"/>
    <property type="evidence" value="ECO:0007669"/>
    <property type="project" value="UniProtKB-SubCell"/>
</dbReference>
<keyword evidence="5" id="KW-0696">RNA-directed RNA polymerase</keyword>
<dbReference type="InterPro" id="IPR043504">
    <property type="entry name" value="Peptidase_S1_PA_chymotrypsin"/>
</dbReference>
<keyword evidence="31" id="KW-0407">Ion channel</keyword>
<evidence type="ECO:0000256" key="31">
    <source>
        <dbReference type="ARBA" id="ARBA00023303"/>
    </source>
</evidence>
<evidence type="ECO:0000313" key="37">
    <source>
        <dbReference type="Proteomes" id="UP000029746"/>
    </source>
</evidence>
<keyword evidence="20" id="KW-0788">Thiol protease</keyword>
<keyword evidence="17" id="KW-0378">Hydrolase</keyword>
<dbReference type="InterPro" id="IPR014759">
    <property type="entry name" value="Helicase_SF3_ssRNA_vir"/>
</dbReference>
<name>D9YV26_9PICO</name>
<keyword evidence="19" id="KW-0347">Helicase</keyword>
<dbReference type="RefSeq" id="YP_003853286.1">
    <property type="nucleotide sequence ID" value="NC_014412.1"/>
</dbReference>
<dbReference type="Proteomes" id="UP000029746">
    <property type="component" value="Segment"/>
</dbReference>
<dbReference type="KEGG" id="vg:9699795"/>
<keyword evidence="13" id="KW-0548">Nucleotidyltransferase</keyword>
<dbReference type="GO" id="GO:0017111">
    <property type="term" value="F:ribonucleoside triphosphate phosphatase activity"/>
    <property type="evidence" value="ECO:0007669"/>
    <property type="project" value="UniProtKB-EC"/>
</dbReference>
<dbReference type="InterPro" id="IPR009003">
    <property type="entry name" value="Peptidase_S1_PA"/>
</dbReference>
<keyword evidence="4" id="KW-0813">Transport</keyword>
<dbReference type="GO" id="GO:0015267">
    <property type="term" value="F:channel activity"/>
    <property type="evidence" value="ECO:0007669"/>
    <property type="project" value="UniProtKB-KW"/>
</dbReference>
<evidence type="ECO:0000256" key="15">
    <source>
        <dbReference type="ARBA" id="ARBA00022707"/>
    </source>
</evidence>
<dbReference type="CDD" id="cd00205">
    <property type="entry name" value="rhv_like"/>
    <property type="match status" value="2"/>
</dbReference>
<keyword evidence="15" id="KW-0519">Myristate</keyword>
<dbReference type="GO" id="GO:0005524">
    <property type="term" value="F:ATP binding"/>
    <property type="evidence" value="ECO:0007669"/>
    <property type="project" value="UniProtKB-KW"/>
</dbReference>
<evidence type="ECO:0000256" key="11">
    <source>
        <dbReference type="ARBA" id="ARBA00022670"/>
    </source>
</evidence>
<evidence type="ECO:0000256" key="13">
    <source>
        <dbReference type="ARBA" id="ARBA00022695"/>
    </source>
</evidence>
<dbReference type="PROSITE" id="PS50507">
    <property type="entry name" value="RDRP_SSRNA_POS"/>
    <property type="match status" value="1"/>
</dbReference>
<dbReference type="InterPro" id="IPR043502">
    <property type="entry name" value="DNA/RNA_pol_sf"/>
</dbReference>
<dbReference type="Gene3D" id="2.60.120.20">
    <property type="match status" value="4"/>
</dbReference>
<evidence type="ECO:0000256" key="27">
    <source>
        <dbReference type="ARBA" id="ARBA00023136"/>
    </source>
</evidence>
<dbReference type="Pfam" id="PF00073">
    <property type="entry name" value="Rhv"/>
    <property type="match status" value="2"/>
</dbReference>
<dbReference type="InterPro" id="IPR001676">
    <property type="entry name" value="Picornavirus_capsid"/>
</dbReference>
<evidence type="ECO:0000256" key="3">
    <source>
        <dbReference type="ARBA" id="ARBA00020107"/>
    </source>
</evidence>
<dbReference type="GO" id="GO:0004197">
    <property type="term" value="F:cysteine-type endopeptidase activity"/>
    <property type="evidence" value="ECO:0007669"/>
    <property type="project" value="InterPro"/>
</dbReference>
<evidence type="ECO:0000256" key="20">
    <source>
        <dbReference type="ARBA" id="ARBA00022807"/>
    </source>
</evidence>
<keyword evidence="18" id="KW-1161">Viral attachment to host cell</keyword>
<evidence type="ECO:0000256" key="19">
    <source>
        <dbReference type="ARBA" id="ARBA00022806"/>
    </source>
</evidence>
<dbReference type="GO" id="GO:0019062">
    <property type="term" value="P:virion attachment to host cell"/>
    <property type="evidence" value="ECO:0007669"/>
    <property type="project" value="UniProtKB-KW"/>
</dbReference>
<feature type="region of interest" description="Disordered" evidence="33">
    <location>
        <begin position="1542"/>
        <end position="1572"/>
    </location>
</feature>
<dbReference type="InterPro" id="IPR059138">
    <property type="entry name" value="Pico_VP1"/>
</dbReference>
<keyword evidence="14" id="KW-1143">T=pseudo3 icosahedral capsid protein</keyword>
<dbReference type="SUPFAM" id="SSF50494">
    <property type="entry name" value="Trypsin-like serine proteases"/>
    <property type="match status" value="1"/>
</dbReference>
<keyword evidence="11" id="KW-0645">Protease</keyword>
<keyword evidence="25" id="KW-1182">Viral ion channel</keyword>
<dbReference type="GO" id="GO:0003723">
    <property type="term" value="F:RNA binding"/>
    <property type="evidence" value="ECO:0007669"/>
    <property type="project" value="InterPro"/>
</dbReference>
<dbReference type="InterPro" id="IPR001205">
    <property type="entry name" value="RNA-dir_pol_C"/>
</dbReference>
<evidence type="ECO:0000256" key="30">
    <source>
        <dbReference type="ARBA" id="ARBA00023296"/>
    </source>
</evidence>
<evidence type="ECO:0000256" key="22">
    <source>
        <dbReference type="ARBA" id="ARBA00022844"/>
    </source>
</evidence>
<dbReference type="SUPFAM" id="SSF88633">
    <property type="entry name" value="Positive stranded ssRNA viruses"/>
    <property type="match status" value="2"/>
</dbReference>
<dbReference type="InterPro" id="IPR027417">
    <property type="entry name" value="P-loop_NTPase"/>
</dbReference>
<dbReference type="InterPro" id="IPR029053">
    <property type="entry name" value="Viral_coat"/>
</dbReference>
<evidence type="ECO:0000259" key="34">
    <source>
        <dbReference type="PROSITE" id="PS50507"/>
    </source>
</evidence>
<evidence type="ECO:0000256" key="28">
    <source>
        <dbReference type="ARBA" id="ARBA00023200"/>
    </source>
</evidence>
<keyword evidence="24" id="KW-0693">Viral RNA replication</keyword>
<dbReference type="GO" id="GO:0006508">
    <property type="term" value="P:proteolysis"/>
    <property type="evidence" value="ECO:0007669"/>
    <property type="project" value="UniProtKB-KW"/>
</dbReference>
<evidence type="ECO:0000256" key="29">
    <source>
        <dbReference type="ARBA" id="ARBA00023288"/>
    </source>
</evidence>
<organism evidence="36 37">
    <name type="scientific">Oscivirus A1</name>
    <dbReference type="NCBI Taxonomy" id="871700"/>
    <lineage>
        <taxon>Viruses</taxon>
        <taxon>Riboviria</taxon>
        <taxon>Orthornavirae</taxon>
        <taxon>Pisuviricota</taxon>
        <taxon>Pisoniviricetes</taxon>
        <taxon>Picornavirales</taxon>
        <taxon>Picornaviridae</taxon>
        <taxon>Kodimesavirinae</taxon>
        <taxon>Oscivirus</taxon>
        <taxon>Oscivirus ahokorobi</taxon>
        <taxon>Oscivirus A</taxon>
    </lineage>
</organism>
<keyword evidence="29" id="KW-0449">Lipoprotein</keyword>
<keyword evidence="7" id="KW-0191">Covalent protein-RNA linkage</keyword>
<comment type="subcellular location">
    <subcellularLocation>
        <location evidence="1">Host cytoplasmic vesicle membrane</location>
        <topology evidence="1">Peripheral membrane protein</topology>
        <orientation evidence="1">Cytoplasmic side</orientation>
    </subcellularLocation>
    <subcellularLocation>
        <location evidence="2">Virion</location>
    </subcellularLocation>
</comment>
<feature type="region of interest" description="Disordered" evidence="33">
    <location>
        <begin position="90"/>
        <end position="116"/>
    </location>
</feature>
<dbReference type="GO" id="GO:0005198">
    <property type="term" value="F:structural molecule activity"/>
    <property type="evidence" value="ECO:0007669"/>
    <property type="project" value="InterPro"/>
</dbReference>
<dbReference type="Pfam" id="PF00910">
    <property type="entry name" value="RNA_helicase"/>
    <property type="match status" value="1"/>
</dbReference>
<dbReference type="InterPro" id="IPR033703">
    <property type="entry name" value="Rhv-like"/>
</dbReference>
<evidence type="ECO:0000256" key="4">
    <source>
        <dbReference type="ARBA" id="ARBA00022448"/>
    </source>
</evidence>
<keyword evidence="21" id="KW-0067">ATP-binding</keyword>
<comment type="catalytic activity">
    <reaction evidence="32">
        <text>a ribonucleoside 5'-triphosphate + H2O = a ribonucleoside 5'-diphosphate + phosphate + H(+)</text>
        <dbReference type="Rhea" id="RHEA:23680"/>
        <dbReference type="ChEBI" id="CHEBI:15377"/>
        <dbReference type="ChEBI" id="CHEBI:15378"/>
        <dbReference type="ChEBI" id="CHEBI:43474"/>
        <dbReference type="ChEBI" id="CHEBI:57930"/>
        <dbReference type="ChEBI" id="CHEBI:61557"/>
        <dbReference type="EC" id="3.6.1.15"/>
    </reaction>
</comment>
<keyword evidence="26" id="KW-0406">Ion transport</keyword>
<dbReference type="GO" id="GO:0039694">
    <property type="term" value="P:viral RNA genome replication"/>
    <property type="evidence" value="ECO:0007669"/>
    <property type="project" value="InterPro"/>
</dbReference>
<dbReference type="InterPro" id="IPR004004">
    <property type="entry name" value="Helic/Pol/Pept_Calicivir-typ"/>
</dbReference>
<protein>
    <recommendedName>
        <fullName evidence="3">Genome polyprotein</fullName>
    </recommendedName>
</protein>
<evidence type="ECO:0000256" key="6">
    <source>
        <dbReference type="ARBA" id="ARBA00022488"/>
    </source>
</evidence>
<evidence type="ECO:0000256" key="32">
    <source>
        <dbReference type="ARBA" id="ARBA00047631"/>
    </source>
</evidence>
<evidence type="ECO:0000256" key="2">
    <source>
        <dbReference type="ARBA" id="ARBA00004328"/>
    </source>
</evidence>
<evidence type="ECO:0000256" key="1">
    <source>
        <dbReference type="ARBA" id="ARBA00004295"/>
    </source>
</evidence>
<reference evidence="36 37" key="1">
    <citation type="journal article" date="2010" name="J. Gen. Virol.">
        <title>Comparative analysis of six genome sequences of three novel picornaviruses, turdiviruses 1, 2 and 3, in dead wild birds, and proposal of two novel genera, Orthoturdivirus and Paraturdivirus, in the family Picornaviridae.</title>
        <authorList>
            <person name="Woo P.C."/>
            <person name="Lau S.K."/>
            <person name="Huang Y."/>
            <person name="Lam C.S."/>
            <person name="Poon R.W."/>
            <person name="Tsoi H.W."/>
            <person name="Lee P."/>
            <person name="Tse H."/>
            <person name="Chan A.S."/>
            <person name="Luk G."/>
            <person name="Chan K.H."/>
            <person name="Yuen K.Y."/>
        </authorList>
    </citation>
    <scope>NUCLEOTIDE SEQUENCE [LARGE SCALE GENOMIC DNA]</scope>
    <source>
        <strain evidence="37">Isolate Oriental magpie robin/Hong Kong/10717/2010</strain>
    </source>
</reference>
<evidence type="ECO:0000256" key="9">
    <source>
        <dbReference type="ARBA" id="ARBA00022561"/>
    </source>
</evidence>
<feature type="domain" description="RdRp catalytic" evidence="34">
    <location>
        <begin position="2016"/>
        <end position="2131"/>
    </location>
</feature>
<keyword evidence="10" id="KW-0945">Host-virus interaction</keyword>
<keyword evidence="9" id="KW-0167">Capsid protein</keyword>
<evidence type="ECO:0000256" key="33">
    <source>
        <dbReference type="SAM" id="MobiDB-lite"/>
    </source>
</evidence>
<keyword evidence="23" id="KW-1043">Host membrane</keyword>
<evidence type="ECO:0000256" key="7">
    <source>
        <dbReference type="ARBA" id="ARBA00022520"/>
    </source>
</evidence>
<keyword evidence="37" id="KW-1185">Reference proteome</keyword>
<evidence type="ECO:0000256" key="16">
    <source>
        <dbReference type="ARBA" id="ARBA00022741"/>
    </source>
</evidence>
<evidence type="ECO:0000256" key="25">
    <source>
        <dbReference type="ARBA" id="ARBA00023039"/>
    </source>
</evidence>
<dbReference type="InterPro" id="IPR000605">
    <property type="entry name" value="Helicase_SF3_ssDNA/RNA_vir"/>
</dbReference>
<dbReference type="SMART" id="SM00382">
    <property type="entry name" value="AAA"/>
    <property type="match status" value="1"/>
</dbReference>
<dbReference type="InterPro" id="IPR007094">
    <property type="entry name" value="RNA-dir_pol_PSvirus"/>
</dbReference>
<dbReference type="GO" id="GO:0039618">
    <property type="term" value="C:T=pseudo3 icosahedral viral capsid"/>
    <property type="evidence" value="ECO:0007669"/>
    <property type="project" value="UniProtKB-KW"/>
</dbReference>
<dbReference type="Pfam" id="PF00680">
    <property type="entry name" value="RdRP_1"/>
    <property type="match status" value="1"/>
</dbReference>
<sequence length="2255" mass="249565">MARVCANTTPVRGWYSAPYFPIPSYAKMKNWFGFMDVVPRVDLASSIKLACGQGASYSIVVGDGNNLETNQGANGLTATVPVNSTFSGEVVARSSRGSNPPPPAPNHKEKKPKEGRSKAWDFVKKLLPDPSNEVSLLDVDRISTISAAGTAIAVQQDIPPVFAYEGKFEYPELTGEEISTIDLLADRYFQIDSFTWGPSIELFKPLSGSNSVKYTAPEAEISVWSFPESLLKATSKLAFTKAFHTNAYYRCGWEFLLEVNGTVFHQGAIAMTAIPECASPGAFMSGIGRTLIYPHAILNLRTSNQARLIVPYASANRFDPTTGAEFAEETPGMTVKSYHQQWVLVIWVMAPLQILQGETQLIVNLLARPLEAQFMAPHYSYGQPFMVRNLVAPEGLATAQPGQEFNAVNWSPIVPEPKWLAGEYTHMSQIAQVPSCIGILRWSGGSAAGTGTIIYRAPITTSNLVEMDTWLSFAMQFYTHWRGSILLNLTFCGSRQQSGKLLVSFLPLSTAGNLSLEELMSGTYTVWDVGLNSTLSFVVPFCSQTAWKAIGSASGLEFSQALGVLYIAVYNPLVTPYGATTAPILVSWSAGSDFQLRQPAVPRLLAQSDDQITNLETGIATEFLPAQIPMGNLDQSELSDLFAIYRPFWTGEDFSQSVITANTDEGDTYWMVSLDPTDWATSSLFSQLVKSFTYVNGNLHIKITVQSKSEVANFTLAVAYIPPGGPMGPDLKQALNFPLVQIDISSYTIKEIPINIPQSCVTEAIPTSYSGFADLTRGTWGRLSGSGWGTLVVAALPRGGKSLRMAWWMDARITQARVYMPRVIGRVGGLQSEKKSPFSLTTRSAGPLWKANQVVSKVVEFSDTPELLGQVRPGAAPTHLWREIWLYEGPLSFALSDGSEHIVVTNKIFPGDLDGLVRTQKVPLVKFLQLRSLIGVTLVTSRAEFLDMLLNIDGCSPQTQLGVLDFPPTGQCVGQGIIENTRIAAESVSYASMNLERALTQERLDKISEISKSFMLASENVHMAVDGVNAALSHLVPVISSCDEVKPLHGLAQSLVTWIVRIIGILVLLVSNFNLSTLTGVFLILSADFITKVTFEAFKDNPFQFIGKWISEKLDLGVDVDIEPILYVKEEEDPEEGPSGQAFKPKDFNDWANFFKNIDWAVTRLVVLIEKLIKQIQAAKANPEIGISWYHDDIINLYSDSIKSLSLEDVDKTQLSMNLGEVRRLLSMSLKAGNTGYQTLLKQALSNYTQAQNSLQRTIFAVRPEPVVVYIYGGPGSGKSVLAGLLARAISKALSGRADDIYAPSSFGTDHFDGYHQQTVHLIDDLGQAVDGSDWANFCNMVSSAPWAPPMAKLEEKGMYYTSKVIIVTANFNLPNYASAREPKALERRLHFKMFMGGSLNVDFACAPDGIPMRYFKSGCPLLRNSNGAIKESGSVLPCKFSDMDDVVELVLAEVKKRSLGLTMFDDLVGQAASPEAQPSPPGFFRSVKNTFSVLVGRNPEACTLEEVQKLKKRANWLKAVFTGLGIIGALFAMWKAIKPSDSPAEPEADPEDSLEKIPESQGPYNTIPHMYRRPEKPTSRLKMEKAKYQGVPPILRKVQDSVKWTTFFSDSVPIGACSSWNVVDRFHLTVNHVWEKATNFKIGNVMYSKEKISFTRIGEAVLFYLPNVPQGKNLLKFVKARTIRGVRAGFLAGNMDGVPNVVRVWEMTTFRGIETQDGIFNEHCLGYRCASYSGLCGAPLILEDPADYRIAGIHFAGYAGYSGFATHFNKQELVEAMAKISVPQSQIVEAGTLEKPVHIPRNSVLKPSPAAGAYPTVLEPAVLRRSDGRLLDGVVLDEAIFSKHDKGDMTEPWKNLPQAFSVYFNQFQNKEIRTLTLHEAINGTPLLDGIDMNQSPGYPYITQGVSRRSLFTWNPDGHWDPVPELVAEVERALENPQEFIYTTFLKDELRKVEKVENGLTRVIEAAPLPVILAGRMLLGGLFEEMQSQPGKYGSAVGCDPDIDWTKFFWKFERFEHVYDMDYKAFDSTVPTAAFDLLSYHLERLIGDPRISKYISSIASSRHVYGNKIYLMLGGMPSGCVGTSILNTICNNCFVLSALLEHKDFDINQYYIIAYGDDVVYATNPPISPTFIKSFYDRYTPLVVTPADKSDKFNESSTIFDVTFLKRSFVPDPTKPWLIHPLIDPVVYEQSCMWVRDGDWQDTLDSLCQLAFHSGPKTYARWVETVRAKAHSRGVLPRFYPFDYLQKRWELKLES</sequence>
<dbReference type="PROSITE" id="PS51218">
    <property type="entry name" value="SF3_HELICASE_2"/>
    <property type="match status" value="1"/>
</dbReference>
<keyword evidence="8" id="KW-0597">Phosphoprotein</keyword>
<dbReference type="Gene3D" id="1.20.960.20">
    <property type="match status" value="1"/>
</dbReference>
<dbReference type="Pfam" id="PF22663">
    <property type="entry name" value="Rhv_5"/>
    <property type="match status" value="1"/>
</dbReference>
<evidence type="ECO:0000256" key="5">
    <source>
        <dbReference type="ARBA" id="ARBA00022484"/>
    </source>
</evidence>
<evidence type="ECO:0000313" key="36">
    <source>
        <dbReference type="EMBL" id="ADL38959.1"/>
    </source>
</evidence>
<dbReference type="GO" id="GO:0003724">
    <property type="term" value="F:RNA helicase activity"/>
    <property type="evidence" value="ECO:0007669"/>
    <property type="project" value="InterPro"/>
</dbReference>
<evidence type="ECO:0000256" key="12">
    <source>
        <dbReference type="ARBA" id="ARBA00022679"/>
    </source>
</evidence>
<dbReference type="EMBL" id="GU182408">
    <property type="protein sequence ID" value="ADL38959.1"/>
    <property type="molecule type" value="Genomic_RNA"/>
</dbReference>
<evidence type="ECO:0000256" key="14">
    <source>
        <dbReference type="ARBA" id="ARBA00022706"/>
    </source>
</evidence>
<keyword evidence="6" id="KW-1036">Host cytoplasmic vesicle</keyword>
<evidence type="ECO:0000256" key="26">
    <source>
        <dbReference type="ARBA" id="ARBA00023065"/>
    </source>
</evidence>